<evidence type="ECO:0000256" key="3">
    <source>
        <dbReference type="ARBA" id="ARBA00023163"/>
    </source>
</evidence>
<reference evidence="7 8" key="1">
    <citation type="submission" date="2021-09" db="EMBL/GenBank/DDBJ databases">
        <title>Genomic insights and catalytic innovation underlie evolution of tropane alkaloids biosynthesis.</title>
        <authorList>
            <person name="Wang Y.-J."/>
            <person name="Tian T."/>
            <person name="Huang J.-P."/>
            <person name="Huang S.-X."/>
        </authorList>
    </citation>
    <scope>NUCLEOTIDE SEQUENCE [LARGE SCALE GENOMIC DNA]</scope>
    <source>
        <strain evidence="7">KIB-2018</strain>
        <tissue evidence="7">Leaf</tissue>
    </source>
</reference>
<dbReference type="InterPro" id="IPR036638">
    <property type="entry name" value="HLH_DNA-bd_sf"/>
</dbReference>
<evidence type="ECO:0000256" key="5">
    <source>
        <dbReference type="SAM" id="MobiDB-lite"/>
    </source>
</evidence>
<dbReference type="EMBL" id="JAIWQS010000003">
    <property type="protein sequence ID" value="KAJ8770068.1"/>
    <property type="molecule type" value="Genomic_DNA"/>
</dbReference>
<dbReference type="PROSITE" id="PS50888">
    <property type="entry name" value="BHLH"/>
    <property type="match status" value="1"/>
</dbReference>
<dbReference type="PANTHER" id="PTHR46834:SF1">
    <property type="entry name" value="TRANSCRIPTION FACTOR BHLH10"/>
    <property type="match status" value="1"/>
</dbReference>
<dbReference type="SUPFAM" id="SSF47459">
    <property type="entry name" value="HLH, helix-loop-helix DNA-binding domain"/>
    <property type="match status" value="1"/>
</dbReference>
<evidence type="ECO:0000259" key="6">
    <source>
        <dbReference type="PROSITE" id="PS50888"/>
    </source>
</evidence>
<comment type="caution">
    <text evidence="7">The sequence shown here is derived from an EMBL/GenBank/DDBJ whole genome shotgun (WGS) entry which is preliminary data.</text>
</comment>
<dbReference type="PANTHER" id="PTHR46834">
    <property type="entry name" value="TRANSCRIPTION FACTOR BHLH91"/>
    <property type="match status" value="1"/>
</dbReference>
<dbReference type="GO" id="GO:0046983">
    <property type="term" value="F:protein dimerization activity"/>
    <property type="evidence" value="ECO:0007669"/>
    <property type="project" value="InterPro"/>
</dbReference>
<dbReference type="GO" id="GO:0048658">
    <property type="term" value="P:anther wall tapetum development"/>
    <property type="evidence" value="ECO:0007669"/>
    <property type="project" value="InterPro"/>
</dbReference>
<keyword evidence="2" id="KW-0805">Transcription regulation</keyword>
<dbReference type="GO" id="GO:0005634">
    <property type="term" value="C:nucleus"/>
    <property type="evidence" value="ECO:0007669"/>
    <property type="project" value="UniProtKB-SubCell"/>
</dbReference>
<feature type="domain" description="BHLH" evidence="6">
    <location>
        <begin position="251"/>
        <end position="300"/>
    </location>
</feature>
<evidence type="ECO:0000313" key="8">
    <source>
        <dbReference type="Proteomes" id="UP001159364"/>
    </source>
</evidence>
<dbReference type="GO" id="GO:0006355">
    <property type="term" value="P:regulation of DNA-templated transcription"/>
    <property type="evidence" value="ECO:0007669"/>
    <property type="project" value="InterPro"/>
</dbReference>
<feature type="region of interest" description="Disordered" evidence="5">
    <location>
        <begin position="318"/>
        <end position="337"/>
    </location>
</feature>
<evidence type="ECO:0000313" key="7">
    <source>
        <dbReference type="EMBL" id="KAJ8770068.1"/>
    </source>
</evidence>
<evidence type="ECO:0000256" key="1">
    <source>
        <dbReference type="ARBA" id="ARBA00004123"/>
    </source>
</evidence>
<keyword evidence="3" id="KW-0804">Transcription</keyword>
<proteinExistence type="predicted"/>
<evidence type="ECO:0000256" key="2">
    <source>
        <dbReference type="ARBA" id="ARBA00023015"/>
    </source>
</evidence>
<keyword evidence="4" id="KW-0539">Nucleus</keyword>
<keyword evidence="8" id="KW-1185">Reference proteome</keyword>
<dbReference type="SMART" id="SM00353">
    <property type="entry name" value="HLH"/>
    <property type="match status" value="1"/>
</dbReference>
<organism evidence="7 8">
    <name type="scientific">Erythroxylum novogranatense</name>
    <dbReference type="NCBI Taxonomy" id="1862640"/>
    <lineage>
        <taxon>Eukaryota</taxon>
        <taxon>Viridiplantae</taxon>
        <taxon>Streptophyta</taxon>
        <taxon>Embryophyta</taxon>
        <taxon>Tracheophyta</taxon>
        <taxon>Spermatophyta</taxon>
        <taxon>Magnoliopsida</taxon>
        <taxon>eudicotyledons</taxon>
        <taxon>Gunneridae</taxon>
        <taxon>Pentapetalae</taxon>
        <taxon>rosids</taxon>
        <taxon>fabids</taxon>
        <taxon>Malpighiales</taxon>
        <taxon>Erythroxylaceae</taxon>
        <taxon>Erythroxylum</taxon>
    </lineage>
</organism>
<dbReference type="InterPro" id="IPR045895">
    <property type="entry name" value="bHLH91-like"/>
</dbReference>
<comment type="subcellular location">
    <subcellularLocation>
        <location evidence="1">Nucleus</location>
    </subcellularLocation>
</comment>
<dbReference type="Pfam" id="PF00010">
    <property type="entry name" value="HLH"/>
    <property type="match status" value="1"/>
</dbReference>
<dbReference type="CDD" id="cd18918">
    <property type="entry name" value="bHLH_AtMYC1_like"/>
    <property type="match status" value="1"/>
</dbReference>
<dbReference type="Proteomes" id="UP001159364">
    <property type="component" value="Linkage Group LG03"/>
</dbReference>
<name>A0AAV8TTI5_9ROSI</name>
<evidence type="ECO:0000256" key="4">
    <source>
        <dbReference type="ARBA" id="ARBA00023242"/>
    </source>
</evidence>
<sequence length="458" mass="51148">MYEEAGCFDPQIPLTIQEGVDGELCQGLPPLMAVGTTHSNHNNFEENLRVSAEELSIQLQHQLAFNAHLLQDSPNHQTLSYEHSNWDPNNIQDMQDSSTGSIHQSFNLSSMQEPPYTPTPDLINLLHLPRCSASSLLPNSSRPSLGLMGDHLAVADSSSSSSVLYDHLFHLNLPPQPAPSFRELFQSLQPNGYTLTQSQGGSFFGGGEELIRDVSGPGSLYHDADDSQQFDDGVLEFSREEAFAGKGRKGGKGIQHFVTEHQRRKHMNDKYAVLRNLVPNPTKSDRASVVRDAIEYIKELLRTVSELKLLVEKKRYSRERTKRHKTEEDATGDVDSSVITSMNPLGDSQQSFNGSLRSSWLQRKSKDTEVDVRIVEDEVTIKVVQRKKINCLLFVSKVLDELRLDLHHVAGGHIGDHYSFLFNTKIYEGSSLYASAIANKLIEVVDRQYASAPPTSCY</sequence>
<protein>
    <recommendedName>
        <fullName evidence="6">BHLH domain-containing protein</fullName>
    </recommendedName>
</protein>
<accession>A0AAV8TTI5</accession>
<dbReference type="AlphaFoldDB" id="A0AAV8TTI5"/>
<dbReference type="Gene3D" id="4.10.280.10">
    <property type="entry name" value="Helix-loop-helix DNA-binding domain"/>
    <property type="match status" value="1"/>
</dbReference>
<dbReference type="InterPro" id="IPR045896">
    <property type="entry name" value="MYC1-like_bHLH"/>
</dbReference>
<dbReference type="InterPro" id="IPR011598">
    <property type="entry name" value="bHLH_dom"/>
</dbReference>
<gene>
    <name evidence="7" type="ORF">K2173_010113</name>
</gene>